<feature type="transmembrane region" description="Helical" evidence="2">
    <location>
        <begin position="159"/>
        <end position="185"/>
    </location>
</feature>
<evidence type="ECO:0000256" key="1">
    <source>
        <dbReference type="SAM" id="MobiDB-lite"/>
    </source>
</evidence>
<evidence type="ECO:0008006" key="5">
    <source>
        <dbReference type="Google" id="ProtNLM"/>
    </source>
</evidence>
<dbReference type="Proteomes" id="UP000030745">
    <property type="component" value="Unassembled WGS sequence"/>
</dbReference>
<keyword evidence="4" id="KW-1185">Reference proteome</keyword>
<dbReference type="GeneID" id="24134026"/>
<evidence type="ECO:0000256" key="2">
    <source>
        <dbReference type="SAM" id="Phobius"/>
    </source>
</evidence>
<dbReference type="VEuPathDB" id="FungiDB:SPRG_12026"/>
<name>A0A067BWH8_SAPPC</name>
<evidence type="ECO:0000313" key="4">
    <source>
        <dbReference type="Proteomes" id="UP000030745"/>
    </source>
</evidence>
<keyword evidence="2" id="KW-1133">Transmembrane helix</keyword>
<feature type="region of interest" description="Disordered" evidence="1">
    <location>
        <begin position="1"/>
        <end position="37"/>
    </location>
</feature>
<dbReference type="RefSeq" id="XP_012206444.1">
    <property type="nucleotide sequence ID" value="XM_012351054.1"/>
</dbReference>
<sequence length="576" mass="64910">MNSAVQPSTDDESEIVVSVDCTDASSPRPPTPAPDATRKVYCQGDDCRAKLHQDALDPTSAMHVEGSVDIYCPSCFSKLPGKPEPSPVRQLPVVSSFKNPKCDGKLDKYKAIMEDSHVHLVYLAIVVIFWPLAWGYFCTKLQHYPLPEPSYTATWRDRLHWIMAAVSHLQCFCCCAYIWFIFVVIYQSCEYAAQAWFWVLLEFYTLYFLLLNVIYVATPIVPAKPLRDAKQIVRAMWATHRTRQINNRWHLMLRRRTTKTPLLSSQKYHPLVVAVNIWLMLSWVTHAWPSRNFGIPIETLIQLPANVRYNVVGTMTDICQPNDDGTFRAVWNLALTPTPSVMNGLPTIELSFATRLLDPVYFTDLAVGTLWLVAQDTYSMAVRPAVNQHIMTIQASFGNVSSCDDVANLLVLHSTTYSQKSLQDRLEAAPRGLALLPTFLLAKYCFQMLVVAGIVGYSSLQILSLWLQFDALTKKVDLTLHQNLDVWYRLRNRVFKVVTFYTQFVTSLMSIALVQLTVAISGLVIYCLSGVAPLPGYYLLILTMVGSLSTLVFLLPLANALDIQASHEAMLHALTD</sequence>
<dbReference type="KEGG" id="spar:SPRG_12026"/>
<feature type="transmembrane region" description="Helical" evidence="2">
    <location>
        <begin position="498"/>
        <end position="525"/>
    </location>
</feature>
<dbReference type="AlphaFoldDB" id="A0A067BWH8"/>
<feature type="transmembrane region" description="Helical" evidence="2">
    <location>
        <begin position="118"/>
        <end position="137"/>
    </location>
</feature>
<organism evidence="3 4">
    <name type="scientific">Saprolegnia parasitica (strain CBS 223.65)</name>
    <dbReference type="NCBI Taxonomy" id="695850"/>
    <lineage>
        <taxon>Eukaryota</taxon>
        <taxon>Sar</taxon>
        <taxon>Stramenopiles</taxon>
        <taxon>Oomycota</taxon>
        <taxon>Saprolegniomycetes</taxon>
        <taxon>Saprolegniales</taxon>
        <taxon>Saprolegniaceae</taxon>
        <taxon>Saprolegnia</taxon>
    </lineage>
</organism>
<accession>A0A067BWH8</accession>
<gene>
    <name evidence="3" type="ORF">SPRG_12026</name>
</gene>
<keyword evidence="2" id="KW-0472">Membrane</keyword>
<feature type="transmembrane region" description="Helical" evidence="2">
    <location>
        <begin position="446"/>
        <end position="467"/>
    </location>
</feature>
<keyword evidence="2" id="KW-0812">Transmembrane</keyword>
<reference evidence="3 4" key="1">
    <citation type="journal article" date="2013" name="PLoS Genet.">
        <title>Distinctive expansion of potential virulence genes in the genome of the oomycete fish pathogen Saprolegnia parasitica.</title>
        <authorList>
            <person name="Jiang R.H."/>
            <person name="de Bruijn I."/>
            <person name="Haas B.J."/>
            <person name="Belmonte R."/>
            <person name="Lobach L."/>
            <person name="Christie J."/>
            <person name="van den Ackerveken G."/>
            <person name="Bottin A."/>
            <person name="Bulone V."/>
            <person name="Diaz-Moreno S.M."/>
            <person name="Dumas B."/>
            <person name="Fan L."/>
            <person name="Gaulin E."/>
            <person name="Govers F."/>
            <person name="Grenville-Briggs L.J."/>
            <person name="Horner N.R."/>
            <person name="Levin J.Z."/>
            <person name="Mammella M."/>
            <person name="Meijer H.J."/>
            <person name="Morris P."/>
            <person name="Nusbaum C."/>
            <person name="Oome S."/>
            <person name="Phillips A.J."/>
            <person name="van Rooyen D."/>
            <person name="Rzeszutek E."/>
            <person name="Saraiva M."/>
            <person name="Secombes C.J."/>
            <person name="Seidl M.F."/>
            <person name="Snel B."/>
            <person name="Stassen J.H."/>
            <person name="Sykes S."/>
            <person name="Tripathy S."/>
            <person name="van den Berg H."/>
            <person name="Vega-Arreguin J.C."/>
            <person name="Wawra S."/>
            <person name="Young S.K."/>
            <person name="Zeng Q."/>
            <person name="Dieguez-Uribeondo J."/>
            <person name="Russ C."/>
            <person name="Tyler B.M."/>
            <person name="van West P."/>
        </authorList>
    </citation>
    <scope>NUCLEOTIDE SEQUENCE [LARGE SCALE GENOMIC DNA]</scope>
    <source>
        <strain evidence="3 4">CBS 223.65</strain>
    </source>
</reference>
<evidence type="ECO:0000313" key="3">
    <source>
        <dbReference type="EMBL" id="KDO22889.1"/>
    </source>
</evidence>
<protein>
    <recommendedName>
        <fullName evidence="5">Transmembrane protein</fullName>
    </recommendedName>
</protein>
<feature type="transmembrane region" description="Helical" evidence="2">
    <location>
        <begin position="197"/>
        <end position="217"/>
    </location>
</feature>
<dbReference type="EMBL" id="KK583261">
    <property type="protein sequence ID" value="KDO22889.1"/>
    <property type="molecule type" value="Genomic_DNA"/>
</dbReference>
<feature type="transmembrane region" description="Helical" evidence="2">
    <location>
        <begin position="537"/>
        <end position="561"/>
    </location>
</feature>
<proteinExistence type="predicted"/>